<reference evidence="5 6" key="1">
    <citation type="submission" date="2016-01" db="EMBL/GenBank/DDBJ databases">
        <title>Genome sequence of Ca. Arsenophonus lipopteni, the exclusive symbiont of a blood sucking fly Lipoptena cervi (Diptera: Hippoboscidae).</title>
        <authorList>
            <person name="Novakova E."/>
            <person name="Hypsa V."/>
            <person name="Nguyen P."/>
            <person name="Husnik F."/>
            <person name="Darby A.C."/>
        </authorList>
    </citation>
    <scope>NUCLEOTIDE SEQUENCE [LARGE SCALE GENOMIC DNA]</scope>
    <source>
        <strain evidence="5 6">CB</strain>
    </source>
</reference>
<dbReference type="NCBIfam" id="NF001423">
    <property type="entry name" value="PRK00299.1"/>
    <property type="match status" value="1"/>
</dbReference>
<dbReference type="Gene3D" id="3.30.110.40">
    <property type="entry name" value="TusA-like domain"/>
    <property type="match status" value="1"/>
</dbReference>
<evidence type="ECO:0000256" key="2">
    <source>
        <dbReference type="ARBA" id="ARBA00022490"/>
    </source>
</evidence>
<dbReference type="AlphaFoldDB" id="A0A0X9WAS2"/>
<dbReference type="EMBL" id="CP013920">
    <property type="protein sequence ID" value="AMA64988.1"/>
    <property type="molecule type" value="Genomic_DNA"/>
</dbReference>
<dbReference type="GO" id="GO:0097163">
    <property type="term" value="F:sulfur carrier activity"/>
    <property type="evidence" value="ECO:0007669"/>
    <property type="project" value="UniProtKB-UniRule"/>
</dbReference>
<accession>A0A0X9WAS2</accession>
<dbReference type="InterPro" id="IPR036868">
    <property type="entry name" value="TusA-like_sf"/>
</dbReference>
<comment type="subcellular location">
    <subcellularLocation>
        <location evidence="3">Cytoplasm</location>
    </subcellularLocation>
</comment>
<evidence type="ECO:0000259" key="4">
    <source>
        <dbReference type="PROSITE" id="PS01148"/>
    </source>
</evidence>
<dbReference type="OrthoDB" id="9797352at2"/>
<gene>
    <name evidence="3 5" type="primary">tusA</name>
    <name evidence="5" type="ORF">AUT07_00416</name>
</gene>
<keyword evidence="2 3" id="KW-0963">Cytoplasm</keyword>
<keyword evidence="6" id="KW-1185">Reference proteome</keyword>
<feature type="domain" description="UPF0033" evidence="4">
    <location>
        <begin position="12"/>
        <end position="36"/>
    </location>
</feature>
<dbReference type="PANTHER" id="PTHR33279:SF2">
    <property type="entry name" value="SULFUR CARRIER PROTEIN TUSA"/>
    <property type="match status" value="1"/>
</dbReference>
<keyword evidence="3" id="KW-0819">tRNA processing</keyword>
<dbReference type="KEGG" id="asy:AUT07_00416"/>
<comment type="function">
    <text evidence="3">Sulfur carrier protein involved in sulfur trafficking in the cell. Part of a sulfur-relay system required for 2-thiolation during synthesis of 2-thiouridine of the modified wobble base 5-methylaminomethyl-2-thiouridine (mnm(5)s(2)U) in tRNA. Interacts with IscS and stimulates its cysteine desulfurase activity. Accepts an activated sulfur from IscS, which is then transferred to TusD, and thus determines the direction of sulfur flow from IscS to 2-thiouridine formation. Also appears to be involved in sulfur transfer for the biosynthesis of molybdopterin.</text>
</comment>
<dbReference type="HAMAP" id="MF_00413">
    <property type="entry name" value="Thiourid_synth_A"/>
    <property type="match status" value="1"/>
</dbReference>
<dbReference type="STRING" id="634113.AUT07_00416"/>
<evidence type="ECO:0000256" key="3">
    <source>
        <dbReference type="HAMAP-Rule" id="MF_00413"/>
    </source>
</evidence>
<dbReference type="SUPFAM" id="SSF64307">
    <property type="entry name" value="SirA-like"/>
    <property type="match status" value="1"/>
</dbReference>
<dbReference type="Pfam" id="PF01206">
    <property type="entry name" value="TusA"/>
    <property type="match status" value="1"/>
</dbReference>
<protein>
    <recommendedName>
        <fullName evidence="3">Sulfur carrier protein TusA</fullName>
    </recommendedName>
    <alternativeName>
        <fullName evidence="3">Sulfur mediator TusA</fullName>
    </alternativeName>
    <alternativeName>
        <fullName evidence="3">Sulfur transfer protein TusA</fullName>
    </alternativeName>
    <alternativeName>
        <fullName evidence="3">tRNA 2-thiouridine synthesizing protein A</fullName>
    </alternativeName>
</protein>
<dbReference type="GO" id="GO:0002143">
    <property type="term" value="P:tRNA wobble position uridine thiolation"/>
    <property type="evidence" value="ECO:0007669"/>
    <property type="project" value="InterPro"/>
</dbReference>
<organism evidence="5 6">
    <name type="scientific">Candidatus Arsenophonus lipoptenae</name>
    <dbReference type="NCBI Taxonomy" id="634113"/>
    <lineage>
        <taxon>Bacteria</taxon>
        <taxon>Pseudomonadati</taxon>
        <taxon>Pseudomonadota</taxon>
        <taxon>Gammaproteobacteria</taxon>
        <taxon>Enterobacterales</taxon>
        <taxon>Morganellaceae</taxon>
        <taxon>Arsenophonus</taxon>
    </lineage>
</organism>
<name>A0A0X9WAS2_9GAMM</name>
<dbReference type="InterPro" id="IPR001455">
    <property type="entry name" value="TusA-like"/>
</dbReference>
<dbReference type="PANTHER" id="PTHR33279">
    <property type="entry name" value="SULFUR CARRIER PROTEIN YEDF-RELATED"/>
    <property type="match status" value="1"/>
</dbReference>
<comment type="subunit">
    <text evidence="3">Interacts with IscS.</text>
</comment>
<evidence type="ECO:0000256" key="1">
    <source>
        <dbReference type="ARBA" id="ARBA00008984"/>
    </source>
</evidence>
<dbReference type="PATRIC" id="fig|634113.3.peg.400"/>
<dbReference type="PROSITE" id="PS01148">
    <property type="entry name" value="UPF0033"/>
    <property type="match status" value="1"/>
</dbReference>
<dbReference type="Proteomes" id="UP000069926">
    <property type="component" value="Chromosome"/>
</dbReference>
<comment type="similarity">
    <text evidence="1 3">Belongs to the sulfur carrier protein TusA family.</text>
</comment>
<evidence type="ECO:0000313" key="5">
    <source>
        <dbReference type="EMBL" id="AMA64988.1"/>
    </source>
</evidence>
<dbReference type="GO" id="GO:0005737">
    <property type="term" value="C:cytoplasm"/>
    <property type="evidence" value="ECO:0007669"/>
    <property type="project" value="UniProtKB-SubCell"/>
</dbReference>
<keyword evidence="5" id="KW-0808">Transferase</keyword>
<feature type="active site" description="Cysteine persulfide intermediate" evidence="3">
    <location>
        <position position="19"/>
    </location>
</feature>
<comment type="pathway">
    <text evidence="3">tRNA modification.</text>
</comment>
<dbReference type="RefSeq" id="WP_066283543.1">
    <property type="nucleotide sequence ID" value="NZ_CP013920.1"/>
</dbReference>
<dbReference type="InterPro" id="IPR022931">
    <property type="entry name" value="Sulphur_carrier_TusA"/>
</dbReference>
<dbReference type="GO" id="GO:0016740">
    <property type="term" value="F:transferase activity"/>
    <property type="evidence" value="ECO:0007669"/>
    <property type="project" value="UniProtKB-KW"/>
</dbReference>
<sequence>MSDISPKPDYIINLYGLRCPETIMMIRKMVRQMISGETLLIISDDPSTIRDIPIFCHFMAHQLLVKEIQHIPYRYLILKKNVNQMK</sequence>
<evidence type="ECO:0000313" key="6">
    <source>
        <dbReference type="Proteomes" id="UP000069926"/>
    </source>
</evidence>
<proteinExistence type="inferred from homology"/>